<dbReference type="AlphaFoldDB" id="A0AA40KNL6"/>
<keyword evidence="3" id="KW-1185">Reference proteome</keyword>
<protein>
    <submittedName>
        <fullName evidence="2">Uncharacterized protein</fullName>
    </submittedName>
</protein>
<comment type="caution">
    <text evidence="2">The sequence shown here is derived from an EMBL/GenBank/DDBJ whole genome shotgun (WGS) entry which is preliminary data.</text>
</comment>
<proteinExistence type="predicted"/>
<reference evidence="2" key="1">
    <citation type="submission" date="2021-10" db="EMBL/GenBank/DDBJ databases">
        <title>Melipona bicolor Genome sequencing and assembly.</title>
        <authorList>
            <person name="Araujo N.S."/>
            <person name="Arias M.C."/>
        </authorList>
    </citation>
    <scope>NUCLEOTIDE SEQUENCE</scope>
    <source>
        <strain evidence="2">USP_2M_L1-L4_2017</strain>
        <tissue evidence="2">Whole body</tissue>
    </source>
</reference>
<accession>A0AA40KNL6</accession>
<feature type="region of interest" description="Disordered" evidence="1">
    <location>
        <begin position="114"/>
        <end position="146"/>
    </location>
</feature>
<gene>
    <name evidence="2" type="ORF">K0M31_004481</name>
</gene>
<evidence type="ECO:0000313" key="3">
    <source>
        <dbReference type="Proteomes" id="UP001177670"/>
    </source>
</evidence>
<evidence type="ECO:0000256" key="1">
    <source>
        <dbReference type="SAM" id="MobiDB-lite"/>
    </source>
</evidence>
<sequence length="146" mass="16493">SEITRLNLKEGNCTKSQISSLPSSWTIREQRYSTNNEQTPGAVSPAKNLFKTWKSIREILERENLDWSSELLEQTGRKLIHSDDFICPGARVGSPARADDFRRVAIDPGRKCNVRKADAAAEKHRRRTGGLRAKPWPKPSAIPRRG</sequence>
<dbReference type="EMBL" id="JAHYIQ010000013">
    <property type="protein sequence ID" value="KAK1126860.1"/>
    <property type="molecule type" value="Genomic_DNA"/>
</dbReference>
<feature type="non-terminal residue" evidence="2">
    <location>
        <position position="146"/>
    </location>
</feature>
<name>A0AA40KNL6_9HYME</name>
<evidence type="ECO:0000313" key="2">
    <source>
        <dbReference type="EMBL" id="KAK1126860.1"/>
    </source>
</evidence>
<dbReference type="Proteomes" id="UP001177670">
    <property type="component" value="Unassembled WGS sequence"/>
</dbReference>
<organism evidence="2 3">
    <name type="scientific">Melipona bicolor</name>
    <dbReference type="NCBI Taxonomy" id="60889"/>
    <lineage>
        <taxon>Eukaryota</taxon>
        <taxon>Metazoa</taxon>
        <taxon>Ecdysozoa</taxon>
        <taxon>Arthropoda</taxon>
        <taxon>Hexapoda</taxon>
        <taxon>Insecta</taxon>
        <taxon>Pterygota</taxon>
        <taxon>Neoptera</taxon>
        <taxon>Endopterygota</taxon>
        <taxon>Hymenoptera</taxon>
        <taxon>Apocrita</taxon>
        <taxon>Aculeata</taxon>
        <taxon>Apoidea</taxon>
        <taxon>Anthophila</taxon>
        <taxon>Apidae</taxon>
        <taxon>Melipona</taxon>
    </lineage>
</organism>
<feature type="non-terminal residue" evidence="2">
    <location>
        <position position="1"/>
    </location>
</feature>